<name>A0A9X1TTE2_9BACT</name>
<organism evidence="3 4">
    <name type="scientific">Dyadobacter chenhuakuii</name>
    <dbReference type="NCBI Taxonomy" id="2909339"/>
    <lineage>
        <taxon>Bacteria</taxon>
        <taxon>Pseudomonadati</taxon>
        <taxon>Bacteroidota</taxon>
        <taxon>Cytophagia</taxon>
        <taxon>Cytophagales</taxon>
        <taxon>Spirosomataceae</taxon>
        <taxon>Dyadobacter</taxon>
    </lineage>
</organism>
<evidence type="ECO:0000256" key="2">
    <source>
        <dbReference type="ARBA" id="ARBA00022679"/>
    </source>
</evidence>
<dbReference type="RefSeq" id="WP_235177183.1">
    <property type="nucleotide sequence ID" value="NZ_JAKFFV010000004.1"/>
</dbReference>
<dbReference type="GO" id="GO:0005829">
    <property type="term" value="C:cytosol"/>
    <property type="evidence" value="ECO:0007669"/>
    <property type="project" value="TreeGrafter"/>
</dbReference>
<proteinExistence type="predicted"/>
<dbReference type="GO" id="GO:0009244">
    <property type="term" value="P:lipopolysaccharide core region biosynthetic process"/>
    <property type="evidence" value="ECO:0007669"/>
    <property type="project" value="TreeGrafter"/>
</dbReference>
<dbReference type="Pfam" id="PF01075">
    <property type="entry name" value="Glyco_transf_9"/>
    <property type="match status" value="1"/>
</dbReference>
<keyword evidence="2" id="KW-0808">Transferase</keyword>
<dbReference type="AlphaFoldDB" id="A0A9X1TTE2"/>
<dbReference type="EMBL" id="JAKFFV010000004">
    <property type="protein sequence ID" value="MCF2497902.1"/>
    <property type="molecule type" value="Genomic_DNA"/>
</dbReference>
<dbReference type="SUPFAM" id="SSF53756">
    <property type="entry name" value="UDP-Glycosyltransferase/glycogen phosphorylase"/>
    <property type="match status" value="1"/>
</dbReference>
<protein>
    <submittedName>
        <fullName evidence="3">Glycosyltransferase family 9 protein</fullName>
    </submittedName>
</protein>
<reference evidence="3" key="1">
    <citation type="submission" date="2022-01" db="EMBL/GenBank/DDBJ databases">
        <title>Novel species in genus Dyadobacter.</title>
        <authorList>
            <person name="Ma C."/>
        </authorList>
    </citation>
    <scope>NUCLEOTIDE SEQUENCE</scope>
    <source>
        <strain evidence="3">CY357</strain>
    </source>
</reference>
<dbReference type="PANTHER" id="PTHR30160">
    <property type="entry name" value="TETRAACYLDISACCHARIDE 4'-KINASE-RELATED"/>
    <property type="match status" value="1"/>
</dbReference>
<dbReference type="Proteomes" id="UP001139411">
    <property type="component" value="Unassembled WGS sequence"/>
</dbReference>
<evidence type="ECO:0000313" key="3">
    <source>
        <dbReference type="EMBL" id="MCF2497902.1"/>
    </source>
</evidence>
<sequence>MPEQTFKNILCIRADNMGDVIMTAPAIRALKETFGSRITLLTSKAGSLIGPYLDCIDDLIVSDLPWVQSAGSSSGALAAGIDEIKSRNFDAAIIFTVYSQSALPAAMLVYMADIPVRLAYARENPYQLLTHWLPDPEPYQQISHQVKRDLDLVAQLGAFTADDRLLLQIGSSERASLFRKLSAVTDSAERPYMILHPGVSEAKREYPAAYWIEVGKQIAEKYDLQIFITGAVAERELAEKVSLGIGDPAMSVAGMLSIGEFATLIGQATCVVSVNTATIHIAAAMQTPQVVLYAETNPQHTPWKSDHRILPFSVPTHLRSRNTVIQYVSEKLYTEHIPFPTPEMILSALETLLPGSHI</sequence>
<gene>
    <name evidence="3" type="ORF">L0661_06270</name>
</gene>
<dbReference type="InterPro" id="IPR002201">
    <property type="entry name" value="Glyco_trans_9"/>
</dbReference>
<keyword evidence="1" id="KW-0328">Glycosyltransferase</keyword>
<evidence type="ECO:0000256" key="1">
    <source>
        <dbReference type="ARBA" id="ARBA00022676"/>
    </source>
</evidence>
<accession>A0A9X1TTE2</accession>
<dbReference type="InterPro" id="IPR051199">
    <property type="entry name" value="LPS_LOS_Heptosyltrfase"/>
</dbReference>
<dbReference type="GO" id="GO:0008713">
    <property type="term" value="F:ADP-heptose-lipopolysaccharide heptosyltransferase activity"/>
    <property type="evidence" value="ECO:0007669"/>
    <property type="project" value="TreeGrafter"/>
</dbReference>
<evidence type="ECO:0000313" key="4">
    <source>
        <dbReference type="Proteomes" id="UP001139411"/>
    </source>
</evidence>
<dbReference type="CDD" id="cd03789">
    <property type="entry name" value="GT9_LPS_heptosyltransferase"/>
    <property type="match status" value="1"/>
</dbReference>
<comment type="caution">
    <text evidence="3">The sequence shown here is derived from an EMBL/GenBank/DDBJ whole genome shotgun (WGS) entry which is preliminary data.</text>
</comment>
<dbReference type="Gene3D" id="3.40.50.2000">
    <property type="entry name" value="Glycogen Phosphorylase B"/>
    <property type="match status" value="2"/>
</dbReference>